<dbReference type="Pfam" id="PF00535">
    <property type="entry name" value="Glycos_transf_2"/>
    <property type="match status" value="1"/>
</dbReference>
<dbReference type="EMBL" id="JBHSNO010000005">
    <property type="protein sequence ID" value="MFC5588937.1"/>
    <property type="molecule type" value="Genomic_DNA"/>
</dbReference>
<protein>
    <submittedName>
        <fullName evidence="2">Glycosyltransferase</fullName>
        <ecNumber evidence="2">2.4.-.-</ecNumber>
    </submittedName>
</protein>
<dbReference type="EC" id="2.4.-.-" evidence="2"/>
<dbReference type="SUPFAM" id="SSF53448">
    <property type="entry name" value="Nucleotide-diphospho-sugar transferases"/>
    <property type="match status" value="2"/>
</dbReference>
<accession>A0ABW0TIB6</accession>
<organism evidence="2 3">
    <name type="scientific">Sporosarcina soli</name>
    <dbReference type="NCBI Taxonomy" id="334736"/>
    <lineage>
        <taxon>Bacteria</taxon>
        <taxon>Bacillati</taxon>
        <taxon>Bacillota</taxon>
        <taxon>Bacilli</taxon>
        <taxon>Bacillales</taxon>
        <taxon>Caryophanaceae</taxon>
        <taxon>Sporosarcina</taxon>
    </lineage>
</organism>
<keyword evidence="2" id="KW-0328">Glycosyltransferase</keyword>
<sequence>MNGKMVNEIEGKKKVLIASPVHQKPEILGAFLYSLEQLQQEDLTFAFHFIDDNKNPKSSRLLEKFQERNPSVLIEKSTYQDEYVRDGITHYWNEHLVWKVADFKNTIIQTAKTQDVDYLFLVDSDLLLYPQTITHLVQQKKEIISEIFWTRWQPTAIEQPQVWLYDEYIQYQKQRGEQLSDEQTRIRFNEFLNKLRVPGVYEVGGLGACTLLSGEALQKGVNFNQIPNLMFWGEDRHFCIRAAALGLALHVDTHYPAHHIYRDEDVAGIPEFFHKAYGNEKATLENVYIVKPKLTLSMIVKNEGNGYLREVLSKHLPIIDEAVIIDDGSTDHTVEICEELLKGIPLTIIRNEVSKFSNEIDLRKQQWEETIKTEPNWILNLDADELFEDRFIQEINGLLLQEKYDLYSFRLYDFWNATHYREDDHWRAHSMYRPFLLRYRKDFRYTWKETVQHCGRFPENIFQLPNQISHLRVKHYGWATPEIRAEKYKRYMTLDPQGQYGVKAQYESIMDVHPNLVKWEE</sequence>
<keyword evidence="2" id="KW-0808">Transferase</keyword>
<dbReference type="RefSeq" id="WP_381432724.1">
    <property type="nucleotide sequence ID" value="NZ_JBHSNO010000005.1"/>
</dbReference>
<evidence type="ECO:0000259" key="1">
    <source>
        <dbReference type="Pfam" id="PF00535"/>
    </source>
</evidence>
<dbReference type="Gene3D" id="3.90.550.10">
    <property type="entry name" value="Spore Coat Polysaccharide Biosynthesis Protein SpsA, Chain A"/>
    <property type="match status" value="2"/>
</dbReference>
<dbReference type="PANTHER" id="PTHR43630:SF2">
    <property type="entry name" value="GLYCOSYLTRANSFERASE"/>
    <property type="match status" value="1"/>
</dbReference>
<proteinExistence type="predicted"/>
<reference evidence="3" key="1">
    <citation type="journal article" date="2019" name="Int. J. Syst. Evol. Microbiol.">
        <title>The Global Catalogue of Microorganisms (GCM) 10K type strain sequencing project: providing services to taxonomists for standard genome sequencing and annotation.</title>
        <authorList>
            <consortium name="The Broad Institute Genomics Platform"/>
            <consortium name="The Broad Institute Genome Sequencing Center for Infectious Disease"/>
            <person name="Wu L."/>
            <person name="Ma J."/>
        </authorList>
    </citation>
    <scope>NUCLEOTIDE SEQUENCE [LARGE SCALE GENOMIC DNA]</scope>
    <source>
        <strain evidence="3">CGMCC 4.1434</strain>
    </source>
</reference>
<feature type="domain" description="Glycosyltransferase 2-like" evidence="1">
    <location>
        <begin position="298"/>
        <end position="454"/>
    </location>
</feature>
<dbReference type="Proteomes" id="UP001596109">
    <property type="component" value="Unassembled WGS sequence"/>
</dbReference>
<gene>
    <name evidence="2" type="ORF">ACFPRA_08560</name>
</gene>
<comment type="caution">
    <text evidence="2">The sequence shown here is derived from an EMBL/GenBank/DDBJ whole genome shotgun (WGS) entry which is preliminary data.</text>
</comment>
<dbReference type="PANTHER" id="PTHR43630">
    <property type="entry name" value="POLY-BETA-1,6-N-ACETYL-D-GLUCOSAMINE SYNTHASE"/>
    <property type="match status" value="1"/>
</dbReference>
<dbReference type="InterPro" id="IPR001173">
    <property type="entry name" value="Glyco_trans_2-like"/>
</dbReference>
<evidence type="ECO:0000313" key="3">
    <source>
        <dbReference type="Proteomes" id="UP001596109"/>
    </source>
</evidence>
<evidence type="ECO:0000313" key="2">
    <source>
        <dbReference type="EMBL" id="MFC5588937.1"/>
    </source>
</evidence>
<dbReference type="InterPro" id="IPR029044">
    <property type="entry name" value="Nucleotide-diphossugar_trans"/>
</dbReference>
<dbReference type="GO" id="GO:0016757">
    <property type="term" value="F:glycosyltransferase activity"/>
    <property type="evidence" value="ECO:0007669"/>
    <property type="project" value="UniProtKB-KW"/>
</dbReference>
<keyword evidence="3" id="KW-1185">Reference proteome</keyword>
<name>A0ABW0TIB6_9BACL</name>